<reference evidence="1" key="1">
    <citation type="submission" date="2023-07" db="EMBL/GenBank/DDBJ databases">
        <title>Genome content predicts the carbon catabolic preferences of heterotrophic bacteria.</title>
        <authorList>
            <person name="Gralka M."/>
        </authorList>
    </citation>
    <scope>NUCLEOTIDE SEQUENCE</scope>
    <source>
        <strain evidence="1">4G09</strain>
    </source>
</reference>
<name>A0ABT9FG69_9GAMM</name>
<protein>
    <submittedName>
        <fullName evidence="1">Uncharacterized protein</fullName>
    </submittedName>
</protein>
<comment type="caution">
    <text evidence="1">The sequence shown here is derived from an EMBL/GenBank/DDBJ whole genome shotgun (WGS) entry which is preliminary data.</text>
</comment>
<dbReference type="Proteomes" id="UP001177212">
    <property type="component" value="Unassembled WGS sequence"/>
</dbReference>
<gene>
    <name evidence="1" type="ORF">Q8W34_14140</name>
</gene>
<evidence type="ECO:0000313" key="2">
    <source>
        <dbReference type="Proteomes" id="UP001177212"/>
    </source>
</evidence>
<proteinExistence type="predicted"/>
<dbReference type="EMBL" id="JAUYVT010000014">
    <property type="protein sequence ID" value="MDP2565782.1"/>
    <property type="molecule type" value="Genomic_DNA"/>
</dbReference>
<evidence type="ECO:0000313" key="1">
    <source>
        <dbReference type="EMBL" id="MDP2565782.1"/>
    </source>
</evidence>
<organism evidence="1 2">
    <name type="scientific">Pseudoalteromonas marina</name>
    <dbReference type="NCBI Taxonomy" id="267375"/>
    <lineage>
        <taxon>Bacteria</taxon>
        <taxon>Pseudomonadati</taxon>
        <taxon>Pseudomonadota</taxon>
        <taxon>Gammaproteobacteria</taxon>
        <taxon>Alteromonadales</taxon>
        <taxon>Pseudoalteromonadaceae</taxon>
        <taxon>Pseudoalteromonas</taxon>
    </lineage>
</organism>
<sequence>MNKIQSKLTEIKTNEQQKLLEKLNNTKFATYLIALVTPISDICKSAALKQVAPTFSSTTDRGSSIPLPANIHIGQKIESWDNLHFANKKKRKQTYDLYMHFMEQEGYDSNTGRCPQLERESALLDCEDKLISELTKYTGVSMSDLKNNTMRYEYLNGCKKVLLNNTKTPLAA</sequence>
<accession>A0ABT9FG69</accession>
<keyword evidence="2" id="KW-1185">Reference proteome</keyword>
<dbReference type="RefSeq" id="WP_305472512.1">
    <property type="nucleotide sequence ID" value="NZ_JAUYVT010000014.1"/>
</dbReference>